<reference evidence="2 3" key="1">
    <citation type="submission" date="2019-02" db="EMBL/GenBank/DDBJ databases">
        <authorList>
            <person name="Li S.-H."/>
        </authorList>
    </citation>
    <scope>NUCLEOTIDE SEQUENCE [LARGE SCALE GENOMIC DNA]</scope>
    <source>
        <strain evidence="2 3">IMCC14385</strain>
    </source>
</reference>
<keyword evidence="3" id="KW-1185">Reference proteome</keyword>
<gene>
    <name evidence="2" type="ORF">EY643_14810</name>
</gene>
<dbReference type="AlphaFoldDB" id="A0A5P9NM08"/>
<organism evidence="2 3">
    <name type="scientific">Halioglobus maricola</name>
    <dbReference type="NCBI Taxonomy" id="2601894"/>
    <lineage>
        <taxon>Bacteria</taxon>
        <taxon>Pseudomonadati</taxon>
        <taxon>Pseudomonadota</taxon>
        <taxon>Gammaproteobacteria</taxon>
        <taxon>Cellvibrionales</taxon>
        <taxon>Halieaceae</taxon>
        <taxon>Halioglobus</taxon>
    </lineage>
</organism>
<feature type="signal peptide" evidence="1">
    <location>
        <begin position="1"/>
        <end position="22"/>
    </location>
</feature>
<name>A0A5P9NM08_9GAMM</name>
<proteinExistence type="predicted"/>
<dbReference type="Proteomes" id="UP000326287">
    <property type="component" value="Chromosome"/>
</dbReference>
<dbReference type="OrthoDB" id="5739404at2"/>
<dbReference type="EMBL" id="CP036422">
    <property type="protein sequence ID" value="QFU76817.1"/>
    <property type="molecule type" value="Genomic_DNA"/>
</dbReference>
<evidence type="ECO:0000313" key="2">
    <source>
        <dbReference type="EMBL" id="QFU76817.1"/>
    </source>
</evidence>
<dbReference type="KEGG" id="halc:EY643_14810"/>
<evidence type="ECO:0000256" key="1">
    <source>
        <dbReference type="SAM" id="SignalP"/>
    </source>
</evidence>
<dbReference type="RefSeq" id="WP_153239959.1">
    <property type="nucleotide sequence ID" value="NZ_CP036422.1"/>
</dbReference>
<evidence type="ECO:0008006" key="4">
    <source>
        <dbReference type="Google" id="ProtNLM"/>
    </source>
</evidence>
<protein>
    <recommendedName>
        <fullName evidence="4">Cytochrome C</fullName>
    </recommendedName>
</protein>
<evidence type="ECO:0000313" key="3">
    <source>
        <dbReference type="Proteomes" id="UP000326287"/>
    </source>
</evidence>
<accession>A0A5P9NM08</accession>
<sequence>MRRQLAILVSATCLAVAAPAFSGDEELCLDCHVPSEDWEGMSAEEVLATASDTSIKRHADNADFNEDQLKAIIATLLAE</sequence>
<feature type="chain" id="PRO_5025067520" description="Cytochrome C" evidence="1">
    <location>
        <begin position="23"/>
        <end position="79"/>
    </location>
</feature>
<keyword evidence="1" id="KW-0732">Signal</keyword>